<protein>
    <submittedName>
        <fullName evidence="1">Uncharacterized protein</fullName>
    </submittedName>
</protein>
<proteinExistence type="predicted"/>
<dbReference type="EMBL" id="CAJNOQ010009048">
    <property type="protein sequence ID" value="CAF1214041.1"/>
    <property type="molecule type" value="Genomic_DNA"/>
</dbReference>
<evidence type="ECO:0000313" key="3">
    <source>
        <dbReference type="Proteomes" id="UP000663829"/>
    </source>
</evidence>
<keyword evidence="3" id="KW-1185">Reference proteome</keyword>
<organism evidence="1 3">
    <name type="scientific">Didymodactylos carnosus</name>
    <dbReference type="NCBI Taxonomy" id="1234261"/>
    <lineage>
        <taxon>Eukaryota</taxon>
        <taxon>Metazoa</taxon>
        <taxon>Spiralia</taxon>
        <taxon>Gnathifera</taxon>
        <taxon>Rotifera</taxon>
        <taxon>Eurotatoria</taxon>
        <taxon>Bdelloidea</taxon>
        <taxon>Philodinida</taxon>
        <taxon>Philodinidae</taxon>
        <taxon>Didymodactylos</taxon>
    </lineage>
</organism>
<accession>A0A814XB63</accession>
<name>A0A814XB63_9BILA</name>
<gene>
    <name evidence="1" type="ORF">GPM918_LOCUS24362</name>
    <name evidence="2" type="ORF">SRO942_LOCUS24361</name>
</gene>
<dbReference type="Proteomes" id="UP000681722">
    <property type="component" value="Unassembled WGS sequence"/>
</dbReference>
<sequence>MQCYMHMYRQTSLVDKKLMEISEKVDIAVQTDPVKVCDSYTMMDTTTTTTTASYINIGSPAKRRALHSISSDGNTPSQNNDTIEMPLIRVPFSRRYCFNKISQLTKMNDKLVKENEQLHHSLVKIQSELLEKLPLTIEQQLQVLIGLGENTLKVNDLETEQLLTSITSAAITTFSGASPTTATTNLIRYTLDLLIKNKIDMKLFCDKYWKNFERTNDQEILKLKKFFTELVFESKSIVLIEHLAESIKRQVSYKSELNDLLVNLGKRTIVNENDPLCASMCSIIGQLVVTYFTSSLI</sequence>
<evidence type="ECO:0000313" key="1">
    <source>
        <dbReference type="EMBL" id="CAF1214041.1"/>
    </source>
</evidence>
<reference evidence="1" key="1">
    <citation type="submission" date="2021-02" db="EMBL/GenBank/DDBJ databases">
        <authorList>
            <person name="Nowell W R."/>
        </authorList>
    </citation>
    <scope>NUCLEOTIDE SEQUENCE</scope>
</reference>
<dbReference type="Proteomes" id="UP000663829">
    <property type="component" value="Unassembled WGS sequence"/>
</dbReference>
<evidence type="ECO:0000313" key="2">
    <source>
        <dbReference type="EMBL" id="CAF3977995.1"/>
    </source>
</evidence>
<dbReference type="EMBL" id="CAJOBC010009049">
    <property type="protein sequence ID" value="CAF3977995.1"/>
    <property type="molecule type" value="Genomic_DNA"/>
</dbReference>
<dbReference type="AlphaFoldDB" id="A0A814XB63"/>
<comment type="caution">
    <text evidence="1">The sequence shown here is derived from an EMBL/GenBank/DDBJ whole genome shotgun (WGS) entry which is preliminary data.</text>
</comment>